<keyword evidence="1" id="KW-0472">Membrane</keyword>
<sequence>MNFKRIEWIFFVAFIALDVFLVSSYFQQGPVPDSNTNRSENTTVSVLKSMRDDQINVGKTSDEAGNGYYVSSPNDNDLKSKGSNLHYQNWNYNNNLINSTFATMIKLNTHNPQKTLKTIVNDPNQIIDGKDYKYCEALSTSDTIVYAQYIYGKPVYDEAGQIRFHVKNGYVEGYTQGHLKDVQPLRGERKTLSQKRALIWLYQYNKLPSNSTVEWSHLTYSKLLSVNGNTVYIPTWVFYIKNDASGSTMYRRINAFTGAVMDEEND</sequence>
<dbReference type="AlphaFoldDB" id="A0A9D1UWZ0"/>
<evidence type="ECO:0000313" key="4">
    <source>
        <dbReference type="Proteomes" id="UP000823963"/>
    </source>
</evidence>
<dbReference type="Proteomes" id="UP000823963">
    <property type="component" value="Unassembled WGS sequence"/>
</dbReference>
<comment type="caution">
    <text evidence="3">The sequence shown here is derived from an EMBL/GenBank/DDBJ whole genome shotgun (WGS) entry which is preliminary data.</text>
</comment>
<dbReference type="EMBL" id="DXFP01000032">
    <property type="protein sequence ID" value="HIX01877.1"/>
    <property type="molecule type" value="Genomic_DNA"/>
</dbReference>
<accession>A0A9D1UWZ0</accession>
<feature type="domain" description="Regulatory protein YycH-like" evidence="2">
    <location>
        <begin position="35"/>
        <end position="256"/>
    </location>
</feature>
<dbReference type="Pfam" id="PF09648">
    <property type="entry name" value="YycI"/>
    <property type="match status" value="1"/>
</dbReference>
<evidence type="ECO:0000259" key="2">
    <source>
        <dbReference type="Pfam" id="PF09648"/>
    </source>
</evidence>
<keyword evidence="1" id="KW-1133">Transmembrane helix</keyword>
<name>A0A9D1UWZ0_9LACO</name>
<protein>
    <submittedName>
        <fullName evidence="3">Two-component system regulatory protein YycI</fullName>
    </submittedName>
</protein>
<dbReference type="GO" id="GO:0016020">
    <property type="term" value="C:membrane"/>
    <property type="evidence" value="ECO:0007669"/>
    <property type="project" value="InterPro"/>
</dbReference>
<feature type="transmembrane region" description="Helical" evidence="1">
    <location>
        <begin position="7"/>
        <end position="26"/>
    </location>
</feature>
<evidence type="ECO:0000256" key="1">
    <source>
        <dbReference type="SAM" id="Phobius"/>
    </source>
</evidence>
<reference evidence="3" key="2">
    <citation type="submission" date="2021-04" db="EMBL/GenBank/DDBJ databases">
        <authorList>
            <person name="Gilroy R."/>
        </authorList>
    </citation>
    <scope>NUCLEOTIDE SEQUENCE</scope>
    <source>
        <strain evidence="3">6627</strain>
    </source>
</reference>
<dbReference type="InterPro" id="IPR018604">
    <property type="entry name" value="YycI-like"/>
</dbReference>
<proteinExistence type="predicted"/>
<gene>
    <name evidence="3" type="ORF">H9861_03890</name>
</gene>
<evidence type="ECO:0000313" key="3">
    <source>
        <dbReference type="EMBL" id="HIX01877.1"/>
    </source>
</evidence>
<dbReference type="Gene3D" id="2.40.128.690">
    <property type="entry name" value="YycH protein, domain 3-like"/>
    <property type="match status" value="1"/>
</dbReference>
<reference evidence="3" key="1">
    <citation type="journal article" date="2021" name="PeerJ">
        <title>Extensive microbial diversity within the chicken gut microbiome revealed by metagenomics and culture.</title>
        <authorList>
            <person name="Gilroy R."/>
            <person name="Ravi A."/>
            <person name="Getino M."/>
            <person name="Pursley I."/>
            <person name="Horton D.L."/>
            <person name="Alikhan N.F."/>
            <person name="Baker D."/>
            <person name="Gharbi K."/>
            <person name="Hall N."/>
            <person name="Watson M."/>
            <person name="Adriaenssens E.M."/>
            <person name="Foster-Nyarko E."/>
            <person name="Jarju S."/>
            <person name="Secka A."/>
            <person name="Antonio M."/>
            <person name="Oren A."/>
            <person name="Chaudhuri R.R."/>
            <person name="La Ragione R."/>
            <person name="Hildebrand F."/>
            <person name="Pallen M.J."/>
        </authorList>
    </citation>
    <scope>NUCLEOTIDE SEQUENCE</scope>
    <source>
        <strain evidence="3">6627</strain>
    </source>
</reference>
<keyword evidence="1" id="KW-0812">Transmembrane</keyword>
<organism evidence="3 4">
    <name type="scientific">Candidatus Ligilactobacillus excrementigallinarum</name>
    <dbReference type="NCBI Taxonomy" id="2838641"/>
    <lineage>
        <taxon>Bacteria</taxon>
        <taxon>Bacillati</taxon>
        <taxon>Bacillota</taxon>
        <taxon>Bacilli</taxon>
        <taxon>Lactobacillales</taxon>
        <taxon>Lactobacillaceae</taxon>
        <taxon>Ligilactobacillus</taxon>
    </lineage>
</organism>